<dbReference type="Gene3D" id="3.30.2080.10">
    <property type="entry name" value="GH92 mannosidase domain"/>
    <property type="match status" value="1"/>
</dbReference>
<organism evidence="6 7">
    <name type="scientific">Chitinophaga rhizophila</name>
    <dbReference type="NCBI Taxonomy" id="2866212"/>
    <lineage>
        <taxon>Bacteria</taxon>
        <taxon>Pseudomonadati</taxon>
        <taxon>Bacteroidota</taxon>
        <taxon>Chitinophagia</taxon>
        <taxon>Chitinophagales</taxon>
        <taxon>Chitinophagaceae</taxon>
        <taxon>Chitinophaga</taxon>
    </lineage>
</organism>
<name>A0ABS7GI66_9BACT</name>
<comment type="caution">
    <text evidence="6">The sequence shown here is derived from an EMBL/GenBank/DDBJ whole genome shotgun (WGS) entry which is preliminary data.</text>
</comment>
<protein>
    <submittedName>
        <fullName evidence="6">GH92 family glycosyl hydrolase</fullName>
        <ecNumber evidence="6">3.2.1.-</ecNumber>
    </submittedName>
</protein>
<comment type="cofactor">
    <cofactor evidence="1">
        <name>Ca(2+)</name>
        <dbReference type="ChEBI" id="CHEBI:29108"/>
    </cofactor>
</comment>
<feature type="domain" description="Glycosyl hydrolase family 92" evidence="4">
    <location>
        <begin position="281"/>
        <end position="743"/>
    </location>
</feature>
<sequence>MQLGLKHYPVLAASLLWAGMQVNGQDKKPTFAAAKDFKPSEYVNPYIGSGGHGHVFLGASVPFGAVQVGPTNIVKGWDWCSGYHYSDSVVIGFPQTHLSGTGIGDLGDVLIMPYTGKIRTNRGTQENPTSGYGSRYTHAHETAKPGYYAVKLEDYNINVELTASERVGFHKYTFPQGEEGHIIIDLKEGIGWDAPVETFIQKKDDYTLVGYRFSKGWAEDQRLWFAIKSSVPMKDFQVFDGDNKLTGIEGKGKTIKGVISFEKAPAQAMLKVGISPVSSENALGNINKEIPSWDFAGTVKTATDKWNKELSKIQLQTKDTANRSIFYTAMYHTMIGPALFNDHDRSYRGTDKKAYPNPGFDNYTVFSLWDIYRSCAPLYTLTQPERVSSFVNSMLTIHKQQGKLPIWPLVGSETNCMVGYHAVPIIADAYLKGFKGFDINEAFEAMKASATRDDLGMKDIKAKGYIPADKEYESVSKAMEYAIDDWCIAAVAKKLGKTEDFAYFSKRAGYYKNYFDSTIKFVRPRMDDGSFKTPYDPFHSIHEKGDFTEGNGWQYTWLVPQDVEGLISLMGGDDAFTKKLDSLFVASGDMGAEASNDISGLIGMYAHGNEPSHHVTYMYAYAGNQWKTAEKVRQVMKDFYTTTPEGLAGNEDVGAMSSWYIFSSLGFYPVNPAKGMYVFGSPLFEKATMKLQGGKTFTVESINNSPENIYIQQVTLNGKPYNNSYIRHADIVKGGTLKITMGNKPAYDFGKAPANRPDSKY</sequence>
<keyword evidence="6" id="KW-0326">Glycosidase</keyword>
<accession>A0ABS7GI66</accession>
<evidence type="ECO:0000256" key="2">
    <source>
        <dbReference type="ARBA" id="ARBA00011245"/>
    </source>
</evidence>
<evidence type="ECO:0000259" key="4">
    <source>
        <dbReference type="Pfam" id="PF07971"/>
    </source>
</evidence>
<evidence type="ECO:0000259" key="5">
    <source>
        <dbReference type="Pfam" id="PF17678"/>
    </source>
</evidence>
<dbReference type="Pfam" id="PF17678">
    <property type="entry name" value="Glyco_hydro_92N"/>
    <property type="match status" value="1"/>
</dbReference>
<dbReference type="GO" id="GO:0016798">
    <property type="term" value="F:hydrolase activity, acting on glycosyl bonds"/>
    <property type="evidence" value="ECO:0007669"/>
    <property type="project" value="UniProtKB-KW"/>
</dbReference>
<dbReference type="RefSeq" id="WP_220252171.1">
    <property type="nucleotide sequence ID" value="NZ_JAICCF010000004.1"/>
</dbReference>
<reference evidence="6 7" key="1">
    <citation type="submission" date="2021-08" db="EMBL/GenBank/DDBJ databases">
        <title>The genome sequence of Chitinophaga sp. B61.</title>
        <authorList>
            <person name="Zhang X."/>
        </authorList>
    </citation>
    <scope>NUCLEOTIDE SEQUENCE [LARGE SCALE GENOMIC DNA]</scope>
    <source>
        <strain evidence="6 7">B61</strain>
    </source>
</reference>
<evidence type="ECO:0000256" key="1">
    <source>
        <dbReference type="ARBA" id="ARBA00001913"/>
    </source>
</evidence>
<dbReference type="InterPro" id="IPR012939">
    <property type="entry name" value="Glyco_hydro_92"/>
</dbReference>
<dbReference type="Gene3D" id="2.70.98.10">
    <property type="match status" value="1"/>
</dbReference>
<keyword evidence="3" id="KW-0106">Calcium</keyword>
<keyword evidence="6" id="KW-0378">Hydrolase</keyword>
<dbReference type="InterPro" id="IPR014718">
    <property type="entry name" value="GH-type_carb-bd"/>
</dbReference>
<dbReference type="NCBIfam" id="TIGR01180">
    <property type="entry name" value="aman2_put"/>
    <property type="match status" value="1"/>
</dbReference>
<comment type="subunit">
    <text evidence="2">Monomer.</text>
</comment>
<dbReference type="InterPro" id="IPR008928">
    <property type="entry name" value="6-hairpin_glycosidase_sf"/>
</dbReference>
<dbReference type="Gene3D" id="1.20.1610.10">
    <property type="entry name" value="alpha-1,2-mannosidases domains"/>
    <property type="match status" value="1"/>
</dbReference>
<evidence type="ECO:0000256" key="3">
    <source>
        <dbReference type="ARBA" id="ARBA00022837"/>
    </source>
</evidence>
<proteinExistence type="predicted"/>
<dbReference type="InterPro" id="IPR041371">
    <property type="entry name" value="GH92_N"/>
</dbReference>
<dbReference type="PANTHER" id="PTHR12143:SF39">
    <property type="entry name" value="SECRETED PROTEIN"/>
    <property type="match status" value="1"/>
</dbReference>
<evidence type="ECO:0000313" key="6">
    <source>
        <dbReference type="EMBL" id="MBW8686840.1"/>
    </source>
</evidence>
<dbReference type="PANTHER" id="PTHR12143">
    <property type="entry name" value="PEPTIDE N-GLYCANASE PNGASE -RELATED"/>
    <property type="match status" value="1"/>
</dbReference>
<dbReference type="SUPFAM" id="SSF48208">
    <property type="entry name" value="Six-hairpin glycosidases"/>
    <property type="match status" value="1"/>
</dbReference>
<keyword evidence="7" id="KW-1185">Reference proteome</keyword>
<dbReference type="InterPro" id="IPR050883">
    <property type="entry name" value="PNGase"/>
</dbReference>
<gene>
    <name evidence="6" type="ORF">K1Y79_21070</name>
</gene>
<dbReference type="EC" id="3.2.1.-" evidence="6"/>
<dbReference type="Pfam" id="PF07971">
    <property type="entry name" value="Glyco_hydro_92"/>
    <property type="match status" value="1"/>
</dbReference>
<dbReference type="EMBL" id="JAICCF010000004">
    <property type="protein sequence ID" value="MBW8686840.1"/>
    <property type="molecule type" value="Genomic_DNA"/>
</dbReference>
<dbReference type="Proteomes" id="UP000812961">
    <property type="component" value="Unassembled WGS sequence"/>
</dbReference>
<evidence type="ECO:0000313" key="7">
    <source>
        <dbReference type="Proteomes" id="UP000812961"/>
    </source>
</evidence>
<dbReference type="InterPro" id="IPR005887">
    <property type="entry name" value="GH92_a_mannosidase_put"/>
</dbReference>
<dbReference type="Gene3D" id="1.20.1050.60">
    <property type="entry name" value="alpha-1,2-mannosidase"/>
    <property type="match status" value="1"/>
</dbReference>
<feature type="domain" description="Glycosyl hydrolase family 92 N-terminal" evidence="5">
    <location>
        <begin position="42"/>
        <end position="275"/>
    </location>
</feature>